<dbReference type="GO" id="GO:0004590">
    <property type="term" value="F:orotidine-5'-phosphate decarboxylase activity"/>
    <property type="evidence" value="ECO:0007669"/>
    <property type="project" value="UniProtKB-UniRule"/>
</dbReference>
<comment type="similarity">
    <text evidence="8 9">Belongs to the OMP decarboxylase family. Type 1 subfamily.</text>
</comment>
<feature type="binding site" evidence="9 11">
    <location>
        <position position="6"/>
    </location>
    <ligand>
        <name>substrate</name>
    </ligand>
</feature>
<dbReference type="InterPro" id="IPR014732">
    <property type="entry name" value="OMPdecase"/>
</dbReference>
<accession>A0A3M7TVI4</accession>
<feature type="binding site" evidence="9">
    <location>
        <begin position="54"/>
        <end position="63"/>
    </location>
    <ligand>
        <name>substrate</name>
    </ligand>
</feature>
<feature type="binding site" evidence="9 11">
    <location>
        <position position="188"/>
    </location>
    <ligand>
        <name>substrate</name>
    </ligand>
</feature>
<dbReference type="SUPFAM" id="SSF51366">
    <property type="entry name" value="Ribulose-phoshate binding barrel"/>
    <property type="match status" value="1"/>
</dbReference>
<dbReference type="NCBIfam" id="NF001273">
    <property type="entry name" value="PRK00230.1"/>
    <property type="match status" value="1"/>
</dbReference>
<evidence type="ECO:0000313" key="15">
    <source>
        <dbReference type="Proteomes" id="UP000278746"/>
    </source>
</evidence>
<dbReference type="InterPro" id="IPR001754">
    <property type="entry name" value="OMPdeCOase_dom"/>
</dbReference>
<sequence>MIVALDFPGRTEVHRFLDHFDEPLFVKVGMELFYREGPVFIEELKSHGYSIFLDLKLHDIPTTVERAMTNIARLEVDLVNVHALGGRQMMQQALEGLEKGTPAGKNRPQCIGVTHLTSSTEEMISSELGIKTDLNEHVLHLAKLTNQSGLDGVVCSAHEVEEIKRAIGSEFLTVTPGIRLKSDSADDQHRIVTPKEASRIGSGAIVVGRGITRAQDVKKAYRAYNNEWRNS</sequence>
<dbReference type="InterPro" id="IPR013785">
    <property type="entry name" value="Aldolase_TIM"/>
</dbReference>
<dbReference type="EC" id="4.1.1.23" evidence="9"/>
<evidence type="ECO:0000256" key="10">
    <source>
        <dbReference type="PIRSR" id="PIRSR614732-1"/>
    </source>
</evidence>
<comment type="pathway">
    <text evidence="2 9 12">Pyrimidine metabolism; UMP biosynthesis via de novo pathway; UMP from orotate: step 2/2.</text>
</comment>
<evidence type="ECO:0000256" key="3">
    <source>
        <dbReference type="ARBA" id="ARBA00011738"/>
    </source>
</evidence>
<keyword evidence="15" id="KW-1185">Reference proteome</keyword>
<gene>
    <name evidence="9" type="primary">pyrF</name>
    <name evidence="14" type="ORF">EBO34_06910</name>
</gene>
<comment type="function">
    <text evidence="1 9">Catalyzes the decarboxylation of orotidine 5'-monophosphate (OMP) to uridine 5'-monophosphate (UMP).</text>
</comment>
<dbReference type="PANTHER" id="PTHR32119:SF2">
    <property type="entry name" value="OROTIDINE 5'-PHOSPHATE DECARBOXYLASE"/>
    <property type="match status" value="1"/>
</dbReference>
<dbReference type="FunFam" id="3.20.20.70:FF:000015">
    <property type="entry name" value="Orotidine 5'-phosphate decarboxylase"/>
    <property type="match status" value="1"/>
</dbReference>
<proteinExistence type="inferred from homology"/>
<feature type="binding site" evidence="9 11">
    <location>
        <position position="27"/>
    </location>
    <ligand>
        <name>substrate</name>
    </ligand>
</feature>
<feature type="binding site" evidence="9 11">
    <location>
        <position position="179"/>
    </location>
    <ligand>
        <name>substrate</name>
    </ligand>
</feature>
<keyword evidence="5 9" id="KW-0665">Pyrimidine biosynthesis</keyword>
<feature type="domain" description="Orotidine 5'-phosphate decarboxylase" evidence="13">
    <location>
        <begin position="1"/>
        <end position="224"/>
    </location>
</feature>
<keyword evidence="6 9" id="KW-0456">Lyase</keyword>
<dbReference type="OrthoDB" id="9806203at2"/>
<evidence type="ECO:0000256" key="2">
    <source>
        <dbReference type="ARBA" id="ARBA00004861"/>
    </source>
</evidence>
<comment type="catalytic activity">
    <reaction evidence="7 9 12">
        <text>orotidine 5'-phosphate + H(+) = UMP + CO2</text>
        <dbReference type="Rhea" id="RHEA:11596"/>
        <dbReference type="ChEBI" id="CHEBI:15378"/>
        <dbReference type="ChEBI" id="CHEBI:16526"/>
        <dbReference type="ChEBI" id="CHEBI:57538"/>
        <dbReference type="ChEBI" id="CHEBI:57865"/>
        <dbReference type="EC" id="4.1.1.23"/>
    </reaction>
</comment>
<dbReference type="Gene3D" id="3.20.20.70">
    <property type="entry name" value="Aldolase class I"/>
    <property type="match status" value="1"/>
</dbReference>
<dbReference type="SMART" id="SM00934">
    <property type="entry name" value="OMPdecase"/>
    <property type="match status" value="1"/>
</dbReference>
<dbReference type="GO" id="GO:0006207">
    <property type="term" value="P:'de novo' pyrimidine nucleobase biosynthetic process"/>
    <property type="evidence" value="ECO:0007669"/>
    <property type="project" value="InterPro"/>
</dbReference>
<evidence type="ECO:0000256" key="9">
    <source>
        <dbReference type="HAMAP-Rule" id="MF_01200"/>
    </source>
</evidence>
<feature type="binding site" evidence="9 11">
    <location>
        <position position="208"/>
    </location>
    <ligand>
        <name>substrate</name>
    </ligand>
</feature>
<evidence type="ECO:0000256" key="8">
    <source>
        <dbReference type="ARBA" id="ARBA00061012"/>
    </source>
</evidence>
<name>A0A3M7TVI4_9BACI</name>
<organism evidence="14 15">
    <name type="scientific">Alteribacter keqinensis</name>
    <dbReference type="NCBI Taxonomy" id="2483800"/>
    <lineage>
        <taxon>Bacteria</taxon>
        <taxon>Bacillati</taxon>
        <taxon>Bacillota</taxon>
        <taxon>Bacilli</taxon>
        <taxon>Bacillales</taxon>
        <taxon>Bacillaceae</taxon>
        <taxon>Alteribacter</taxon>
    </lineage>
</organism>
<feature type="active site" description="For OMPdecase activity" evidence="10">
    <location>
        <position position="59"/>
    </location>
</feature>
<evidence type="ECO:0000256" key="11">
    <source>
        <dbReference type="PIRSR" id="PIRSR614732-2"/>
    </source>
</evidence>
<feature type="active site" description="Proton donor" evidence="9">
    <location>
        <position position="56"/>
    </location>
</feature>
<dbReference type="Pfam" id="PF00215">
    <property type="entry name" value="OMPdecase"/>
    <property type="match status" value="1"/>
</dbReference>
<evidence type="ECO:0000256" key="1">
    <source>
        <dbReference type="ARBA" id="ARBA00002356"/>
    </source>
</evidence>
<dbReference type="PANTHER" id="PTHR32119">
    <property type="entry name" value="OROTIDINE 5'-PHOSPHATE DECARBOXYLASE"/>
    <property type="match status" value="1"/>
</dbReference>
<feature type="binding site" evidence="9 11">
    <location>
        <position position="117"/>
    </location>
    <ligand>
        <name>substrate</name>
    </ligand>
</feature>
<dbReference type="GO" id="GO:0044205">
    <property type="term" value="P:'de novo' UMP biosynthetic process"/>
    <property type="evidence" value="ECO:0007669"/>
    <property type="project" value="UniProtKB-UniRule"/>
</dbReference>
<dbReference type="GO" id="GO:0005829">
    <property type="term" value="C:cytosol"/>
    <property type="evidence" value="ECO:0007669"/>
    <property type="project" value="TreeGrafter"/>
</dbReference>
<dbReference type="AlphaFoldDB" id="A0A3M7TVI4"/>
<evidence type="ECO:0000256" key="5">
    <source>
        <dbReference type="ARBA" id="ARBA00022975"/>
    </source>
</evidence>
<evidence type="ECO:0000259" key="13">
    <source>
        <dbReference type="SMART" id="SM00934"/>
    </source>
</evidence>
<evidence type="ECO:0000313" key="14">
    <source>
        <dbReference type="EMBL" id="RNA69660.1"/>
    </source>
</evidence>
<feature type="binding site" evidence="9 11">
    <location>
        <position position="209"/>
    </location>
    <ligand>
        <name>substrate</name>
    </ligand>
</feature>
<dbReference type="EMBL" id="RHIB01000001">
    <property type="protein sequence ID" value="RNA69660.1"/>
    <property type="molecule type" value="Genomic_DNA"/>
</dbReference>
<feature type="active site" description="For OMPdecase activity" evidence="10">
    <location>
        <position position="56"/>
    </location>
</feature>
<dbReference type="CDD" id="cd04725">
    <property type="entry name" value="OMP_decarboxylase_like"/>
    <property type="match status" value="1"/>
</dbReference>
<comment type="subunit">
    <text evidence="3 9">Homodimer.</text>
</comment>
<dbReference type="HAMAP" id="MF_01200_B">
    <property type="entry name" value="OMPdecase_type1_B"/>
    <property type="match status" value="1"/>
</dbReference>
<dbReference type="UniPathway" id="UPA00070">
    <property type="reaction ID" value="UER00120"/>
</dbReference>
<evidence type="ECO:0000256" key="7">
    <source>
        <dbReference type="ARBA" id="ARBA00049157"/>
    </source>
</evidence>
<dbReference type="Proteomes" id="UP000278746">
    <property type="component" value="Unassembled WGS sequence"/>
</dbReference>
<feature type="active site" description="For OMPdecase activity" evidence="10">
    <location>
        <position position="54"/>
    </location>
</feature>
<dbReference type="InterPro" id="IPR047596">
    <property type="entry name" value="OMPdecase_bac"/>
</dbReference>
<comment type="caution">
    <text evidence="14">The sequence shown here is derived from an EMBL/GenBank/DDBJ whole genome shotgun (WGS) entry which is preliminary data.</text>
</comment>
<dbReference type="PROSITE" id="PS00156">
    <property type="entry name" value="OMPDECASE"/>
    <property type="match status" value="1"/>
</dbReference>
<keyword evidence="4 9" id="KW-0210">Decarboxylase</keyword>
<dbReference type="InterPro" id="IPR018089">
    <property type="entry name" value="OMPdecase_AS"/>
</dbReference>
<reference evidence="14 15" key="1">
    <citation type="submission" date="2018-10" db="EMBL/GenBank/DDBJ databases">
        <title>Bacillus Keqinensis sp. nov., a moderately halophilic bacterium isolated from a saline-alkaline lake.</title>
        <authorList>
            <person name="Wang H."/>
        </authorList>
    </citation>
    <scope>NUCLEOTIDE SEQUENCE [LARGE SCALE GENOMIC DNA]</scope>
    <source>
        <strain evidence="14 15">KQ-3</strain>
    </source>
</reference>
<dbReference type="RefSeq" id="WP_122897175.1">
    <property type="nucleotide sequence ID" value="NZ_RHIB01000001.1"/>
</dbReference>
<evidence type="ECO:0000256" key="6">
    <source>
        <dbReference type="ARBA" id="ARBA00023239"/>
    </source>
</evidence>
<dbReference type="InterPro" id="IPR011060">
    <property type="entry name" value="RibuloseP-bd_barrel"/>
</dbReference>
<dbReference type="NCBIfam" id="TIGR01740">
    <property type="entry name" value="pyrF"/>
    <property type="match status" value="1"/>
</dbReference>
<evidence type="ECO:0000256" key="4">
    <source>
        <dbReference type="ARBA" id="ARBA00022793"/>
    </source>
</evidence>
<evidence type="ECO:0000256" key="12">
    <source>
        <dbReference type="RuleBase" id="RU000512"/>
    </source>
</evidence>
<protein>
    <recommendedName>
        <fullName evidence="9">Orotidine 5'-phosphate decarboxylase</fullName>
        <ecNumber evidence="9">4.1.1.23</ecNumber>
    </recommendedName>
    <alternativeName>
        <fullName evidence="9">OMP decarboxylase</fullName>
        <shortName evidence="9">OMPDCase</shortName>
        <shortName evidence="9">OMPdecase</shortName>
    </alternativeName>
</protein>